<reference evidence="1 3" key="1">
    <citation type="journal article" date="2014" name="Nat. Genet.">
        <title>Genome and transcriptome of the porcine whipworm Trichuris suis.</title>
        <authorList>
            <person name="Jex A.R."/>
            <person name="Nejsum P."/>
            <person name="Schwarz E.M."/>
            <person name="Hu L."/>
            <person name="Young N.D."/>
            <person name="Hall R.S."/>
            <person name="Korhonen P.K."/>
            <person name="Liao S."/>
            <person name="Thamsborg S."/>
            <person name="Xia J."/>
            <person name="Xu P."/>
            <person name="Wang S."/>
            <person name="Scheerlinck J.P."/>
            <person name="Hofmann A."/>
            <person name="Sternberg P.W."/>
            <person name="Wang J."/>
            <person name="Gasser R.B."/>
        </authorList>
    </citation>
    <scope>NUCLEOTIDE SEQUENCE [LARGE SCALE GENOMIC DNA]</scope>
    <source>
        <strain evidence="2">DCEP-RM93F</strain>
        <strain evidence="1">DCEP-RM93M</strain>
    </source>
</reference>
<accession>A0A085M7A3</accession>
<evidence type="ECO:0000313" key="3">
    <source>
        <dbReference type="Proteomes" id="UP000030764"/>
    </source>
</evidence>
<protein>
    <submittedName>
        <fullName evidence="1">Uncharacterized protein</fullName>
    </submittedName>
</protein>
<dbReference type="AlphaFoldDB" id="A0A085M7A3"/>
<sequence>MFLHHPLPSRINFLYCSILTMKRSTPAPFLYIHRIECNLPDVLLPLDEDGLTSASRDLELDSWVEFEMVSSEFSSGSRVKNVGDCLQQFVDGKRNSAFGLPPIKYENIALRNHVFFLRPLCHFFKPLSSSEWLFVFQKYINLISRFLPATSSIGSITSELCTCLRTLVKPLIGKEQQNGNFCKVPDDMLMSYDAKDNYLVHSYSLNSGRFSKKY</sequence>
<dbReference type="EMBL" id="KL363220">
    <property type="protein sequence ID" value="KFD53099.1"/>
    <property type="molecule type" value="Genomic_DNA"/>
</dbReference>
<proteinExistence type="predicted"/>
<name>A0A085M7A3_9BILA</name>
<evidence type="ECO:0000313" key="2">
    <source>
        <dbReference type="EMBL" id="KFD70756.1"/>
    </source>
</evidence>
<gene>
    <name evidence="1" type="ORF">M513_06013</name>
    <name evidence="2" type="ORF">M514_06013</name>
</gene>
<dbReference type="Proteomes" id="UP000030758">
    <property type="component" value="Unassembled WGS sequence"/>
</dbReference>
<keyword evidence="3" id="KW-1185">Reference proteome</keyword>
<dbReference type="EMBL" id="KL367486">
    <property type="protein sequence ID" value="KFD70756.1"/>
    <property type="molecule type" value="Genomic_DNA"/>
</dbReference>
<organism evidence="1 3">
    <name type="scientific">Trichuris suis</name>
    <name type="common">pig whipworm</name>
    <dbReference type="NCBI Taxonomy" id="68888"/>
    <lineage>
        <taxon>Eukaryota</taxon>
        <taxon>Metazoa</taxon>
        <taxon>Ecdysozoa</taxon>
        <taxon>Nematoda</taxon>
        <taxon>Enoplea</taxon>
        <taxon>Dorylaimia</taxon>
        <taxon>Trichinellida</taxon>
        <taxon>Trichuridae</taxon>
        <taxon>Trichuris</taxon>
    </lineage>
</organism>
<evidence type="ECO:0000313" key="1">
    <source>
        <dbReference type="EMBL" id="KFD53099.1"/>
    </source>
</evidence>
<dbReference type="Proteomes" id="UP000030764">
    <property type="component" value="Unassembled WGS sequence"/>
</dbReference>